<evidence type="ECO:0000313" key="4">
    <source>
        <dbReference type="Proteomes" id="UP001165063"/>
    </source>
</evidence>
<dbReference type="OrthoDB" id="4188808at2759"/>
<gene>
    <name evidence="3" type="ORF">Amon01_000214500</name>
</gene>
<keyword evidence="1" id="KW-0175">Coiled coil</keyword>
<evidence type="ECO:0000256" key="2">
    <source>
        <dbReference type="SAM" id="MobiDB-lite"/>
    </source>
</evidence>
<comment type="caution">
    <text evidence="3">The sequence shown here is derived from an EMBL/GenBank/DDBJ whole genome shotgun (WGS) entry which is preliminary data.</text>
</comment>
<sequence>MNFKMMRWMSGWSDDSQSSGSSSDGASKEDIVMPYVKVLSNFRDLVRSSAIDKADYKVLLTACDELRDKELLKLNVSLDDRSDKQGALVKFLTDSEREELIKQQEEKIRLQQEKEAKKLQQKKAAEAKEHERLAKGKLSPLDMFKTEEFKKLYSEWDDEGLPTKTVQGEEVTKSAKKKLAKQQNQQKKLHDEYLKKTQA</sequence>
<reference evidence="3" key="1">
    <citation type="submission" date="2023-04" db="EMBL/GenBank/DDBJ databases">
        <title>Ambrosiozyma monospora NBRC 1965.</title>
        <authorList>
            <person name="Ichikawa N."/>
            <person name="Sato H."/>
            <person name="Tonouchi N."/>
        </authorList>
    </citation>
    <scope>NUCLEOTIDE SEQUENCE</scope>
    <source>
        <strain evidence="3">NBRC 1965</strain>
    </source>
</reference>
<name>A0A9W6YP82_AMBMO</name>
<feature type="region of interest" description="Disordered" evidence="2">
    <location>
        <begin position="163"/>
        <end position="199"/>
    </location>
</feature>
<dbReference type="EMBL" id="BSXU01000738">
    <property type="protein sequence ID" value="GMG21628.1"/>
    <property type="molecule type" value="Genomic_DNA"/>
</dbReference>
<dbReference type="AlphaFoldDB" id="A0A9W6YP82"/>
<keyword evidence="4" id="KW-1185">Reference proteome</keyword>
<accession>A0A9W6YP82</accession>
<dbReference type="Proteomes" id="UP001165063">
    <property type="component" value="Unassembled WGS sequence"/>
</dbReference>
<protein>
    <submittedName>
        <fullName evidence="3">Unnamed protein product</fullName>
    </submittedName>
</protein>
<organism evidence="3 4">
    <name type="scientific">Ambrosiozyma monospora</name>
    <name type="common">Yeast</name>
    <name type="synonym">Endomycopsis monosporus</name>
    <dbReference type="NCBI Taxonomy" id="43982"/>
    <lineage>
        <taxon>Eukaryota</taxon>
        <taxon>Fungi</taxon>
        <taxon>Dikarya</taxon>
        <taxon>Ascomycota</taxon>
        <taxon>Saccharomycotina</taxon>
        <taxon>Pichiomycetes</taxon>
        <taxon>Pichiales</taxon>
        <taxon>Pichiaceae</taxon>
        <taxon>Ambrosiozyma</taxon>
    </lineage>
</organism>
<feature type="coiled-coil region" evidence="1">
    <location>
        <begin position="93"/>
        <end position="130"/>
    </location>
</feature>
<evidence type="ECO:0000256" key="1">
    <source>
        <dbReference type="SAM" id="Coils"/>
    </source>
</evidence>
<evidence type="ECO:0000313" key="3">
    <source>
        <dbReference type="EMBL" id="GMG21628.1"/>
    </source>
</evidence>
<feature type="compositionally biased region" description="Basic and acidic residues" evidence="2">
    <location>
        <begin position="188"/>
        <end position="199"/>
    </location>
</feature>
<proteinExistence type="predicted"/>